<organism evidence="9">
    <name type="scientific">Bactrocera latifrons</name>
    <name type="common">Malaysian fruit fly</name>
    <name type="synonym">Chaetodacus latifrons</name>
    <dbReference type="NCBI Taxonomy" id="174628"/>
    <lineage>
        <taxon>Eukaryota</taxon>
        <taxon>Metazoa</taxon>
        <taxon>Ecdysozoa</taxon>
        <taxon>Arthropoda</taxon>
        <taxon>Hexapoda</taxon>
        <taxon>Insecta</taxon>
        <taxon>Pterygota</taxon>
        <taxon>Neoptera</taxon>
        <taxon>Endopterygota</taxon>
        <taxon>Diptera</taxon>
        <taxon>Brachycera</taxon>
        <taxon>Muscomorpha</taxon>
        <taxon>Tephritoidea</taxon>
        <taxon>Tephritidae</taxon>
        <taxon>Bactrocera</taxon>
        <taxon>Bactrocera</taxon>
    </lineage>
</organism>
<dbReference type="InterPro" id="IPR020568">
    <property type="entry name" value="Ribosomal_Su5_D2-typ_SF"/>
</dbReference>
<name>A0A0K8VQU4_BACLA</name>
<dbReference type="GO" id="GO:0003723">
    <property type="term" value="F:RNA binding"/>
    <property type="evidence" value="ECO:0007669"/>
    <property type="project" value="TreeGrafter"/>
</dbReference>
<sequence length="416" mass="48220">QLFNRLSVIVFSFFLKPSNMAVALRFGSNFLKNNINYVQNICKITDSYAAQIQASRNFGTEVTVKAAPLAVKKQKVSQAMKAYLERARENDEFMKTQKLEYQIGKRHLANMMGEDPETFTQEDIDNAIEYLFPSGLFDKRARPLMKSPEEVFPARKAAEFDETGRPFHSMFYTGRPNFFKLLYDIVEEMNNLYDLEERMLRRGTRADPNQKVDFTGFQWLTKDQLEAILVEKINDLEYTNFTNAMDRLVSLPFSYKSRDFINKFAKPLLNQTKQLEIPKPQFDAEGRQFVTTYECLRKTARGDVTVRLPGTGKITINGQDITYFEELQSREQVLFPLIFAEMLGKVDVEANVKGGGPSGQAGAIRWGIAMSLRSFVDQEMVESMRLAGLLQRDYRRRERKKYGQEGARRKYTWKKR</sequence>
<comment type="similarity">
    <text evidence="2">Belongs to the universal ribosomal protein uS9 family.</text>
</comment>
<dbReference type="InterPro" id="IPR000754">
    <property type="entry name" value="Ribosomal_uS9"/>
</dbReference>
<evidence type="ECO:0000256" key="3">
    <source>
        <dbReference type="ARBA" id="ARBA00022946"/>
    </source>
</evidence>
<dbReference type="PANTHER" id="PTHR21569">
    <property type="entry name" value="RIBOSOMAL PROTEIN S9"/>
    <property type="match status" value="1"/>
</dbReference>
<evidence type="ECO:0000256" key="7">
    <source>
        <dbReference type="ARBA" id="ARBA00039318"/>
    </source>
</evidence>
<proteinExistence type="inferred from homology"/>
<gene>
    <name evidence="9" type="primary">MRPS9</name>
    <name evidence="9" type="ORF">c1_g1_i1</name>
</gene>
<evidence type="ECO:0000256" key="6">
    <source>
        <dbReference type="ARBA" id="ARBA00023274"/>
    </source>
</evidence>
<dbReference type="GO" id="GO:0003735">
    <property type="term" value="F:structural constituent of ribosome"/>
    <property type="evidence" value="ECO:0007669"/>
    <property type="project" value="InterPro"/>
</dbReference>
<dbReference type="Pfam" id="PF00380">
    <property type="entry name" value="Ribosomal_S9"/>
    <property type="match status" value="1"/>
</dbReference>
<keyword evidence="4 9" id="KW-0689">Ribosomal protein</keyword>
<evidence type="ECO:0000256" key="2">
    <source>
        <dbReference type="ARBA" id="ARBA00005251"/>
    </source>
</evidence>
<dbReference type="AlphaFoldDB" id="A0A0K8VQU4"/>
<evidence type="ECO:0000256" key="4">
    <source>
        <dbReference type="ARBA" id="ARBA00022980"/>
    </source>
</evidence>
<accession>A0A0K8VQU4</accession>
<dbReference type="InterPro" id="IPR014721">
    <property type="entry name" value="Ribsml_uS5_D2-typ_fold_subgr"/>
</dbReference>
<dbReference type="EMBL" id="GDHF01011072">
    <property type="protein sequence ID" value="JAI41242.1"/>
    <property type="molecule type" value="Transcribed_RNA"/>
</dbReference>
<evidence type="ECO:0000256" key="5">
    <source>
        <dbReference type="ARBA" id="ARBA00023128"/>
    </source>
</evidence>
<dbReference type="GO" id="GO:0005743">
    <property type="term" value="C:mitochondrial inner membrane"/>
    <property type="evidence" value="ECO:0007669"/>
    <property type="project" value="UniProtKB-ARBA"/>
</dbReference>
<keyword evidence="6" id="KW-0687">Ribonucleoprotein</keyword>
<dbReference type="OrthoDB" id="10254627at2759"/>
<dbReference type="GO" id="GO:0006412">
    <property type="term" value="P:translation"/>
    <property type="evidence" value="ECO:0007669"/>
    <property type="project" value="InterPro"/>
</dbReference>
<evidence type="ECO:0000256" key="8">
    <source>
        <dbReference type="ARBA" id="ARBA00076042"/>
    </source>
</evidence>
<evidence type="ECO:0000256" key="1">
    <source>
        <dbReference type="ARBA" id="ARBA00004173"/>
    </source>
</evidence>
<dbReference type="GO" id="GO:0005763">
    <property type="term" value="C:mitochondrial small ribosomal subunit"/>
    <property type="evidence" value="ECO:0007669"/>
    <property type="project" value="TreeGrafter"/>
</dbReference>
<dbReference type="SUPFAM" id="SSF54211">
    <property type="entry name" value="Ribosomal protein S5 domain 2-like"/>
    <property type="match status" value="1"/>
</dbReference>
<protein>
    <recommendedName>
        <fullName evidence="7">Small ribosomal subunit protein uS9m</fullName>
    </recommendedName>
    <alternativeName>
        <fullName evidence="8">28S ribosomal protein S9, mitochondrial</fullName>
    </alternativeName>
</protein>
<feature type="non-terminal residue" evidence="9">
    <location>
        <position position="1"/>
    </location>
</feature>
<keyword evidence="5" id="KW-0496">Mitochondrion</keyword>
<comment type="subcellular location">
    <subcellularLocation>
        <location evidence="1">Mitochondrion</location>
    </subcellularLocation>
</comment>
<dbReference type="PANTHER" id="PTHR21569:SF1">
    <property type="entry name" value="SMALL RIBOSOMAL SUBUNIT PROTEIN US9M"/>
    <property type="match status" value="1"/>
</dbReference>
<reference evidence="9" key="1">
    <citation type="submission" date="2015-06" db="EMBL/GenBank/DDBJ databases">
        <authorList>
            <person name="Hoefler B.C."/>
            <person name="Straight P.D."/>
        </authorList>
    </citation>
    <scope>NUCLEOTIDE SEQUENCE</scope>
</reference>
<dbReference type="Gene3D" id="3.30.230.10">
    <property type="match status" value="1"/>
</dbReference>
<dbReference type="FunFam" id="3.30.230.10:FF:000035">
    <property type="entry name" value="28S ribosomal protein S9, mitochondrial"/>
    <property type="match status" value="1"/>
</dbReference>
<evidence type="ECO:0000313" key="9">
    <source>
        <dbReference type="EMBL" id="JAI41242.1"/>
    </source>
</evidence>
<keyword evidence="3" id="KW-0809">Transit peptide</keyword>